<dbReference type="NCBIfam" id="TIGR02594">
    <property type="entry name" value="TIGR02594 family protein"/>
    <property type="match status" value="1"/>
</dbReference>
<gene>
    <name evidence="2" type="ORF">POM99_04075</name>
</gene>
<keyword evidence="3" id="KW-1185">Reference proteome</keyword>
<evidence type="ECO:0000259" key="1">
    <source>
        <dbReference type="Pfam" id="PF01471"/>
    </source>
</evidence>
<reference evidence="2 3" key="1">
    <citation type="submission" date="2023-03" db="EMBL/GenBank/DDBJ databases">
        <title>Novosphingobium cyanobacteriorum sp. nov., isolated from a eutrophic reservoir during the Microcystis bloom period.</title>
        <authorList>
            <person name="Kang M."/>
            <person name="Le V."/>
            <person name="Ko S.-R."/>
            <person name="Lee S.-A."/>
            <person name="Ahn C.-Y."/>
        </authorList>
    </citation>
    <scope>NUCLEOTIDE SEQUENCE [LARGE SCALE GENOMIC DNA]</scope>
    <source>
        <strain evidence="2 3">HBC54</strain>
    </source>
</reference>
<name>A0ABT6CEL4_9SPHN</name>
<protein>
    <submittedName>
        <fullName evidence="2">TIGR02594 family protein</fullName>
    </submittedName>
</protein>
<evidence type="ECO:0000313" key="3">
    <source>
        <dbReference type="Proteomes" id="UP001222770"/>
    </source>
</evidence>
<sequence length="260" mass="27800">MAFELTWNHDPLALLVHERGEIVMKIRDIQEALTKAGYLPGPIDGIWGRQTATAVRAFQKDKGLQVDGVVGPQTAAALAAIGQAGAAADPGNLPLVWLAEASRLINTKEDPATGRSNPIILEWADELGVDRIYTTDDIPWCGLFVAHCIGSTLPAEPLPSGLLAARSWSRFGIPVEPTRGAIMVFYRKSPQSGLGHVGFYLGEDATAYCILGGNQSNSVSVTWIAKSRLIGARWPSTFSPPLSGRTQLASRTGDLSINEA</sequence>
<proteinExistence type="predicted"/>
<evidence type="ECO:0000313" key="2">
    <source>
        <dbReference type="EMBL" id="MDF8332369.1"/>
    </source>
</evidence>
<organism evidence="2 3">
    <name type="scientific">Novosphingobium cyanobacteriorum</name>
    <dbReference type="NCBI Taxonomy" id="3024215"/>
    <lineage>
        <taxon>Bacteria</taxon>
        <taxon>Pseudomonadati</taxon>
        <taxon>Pseudomonadota</taxon>
        <taxon>Alphaproteobacteria</taxon>
        <taxon>Sphingomonadales</taxon>
        <taxon>Sphingomonadaceae</taxon>
        <taxon>Novosphingobium</taxon>
    </lineage>
</organism>
<dbReference type="EMBL" id="JAROCY010000003">
    <property type="protein sequence ID" value="MDF8332369.1"/>
    <property type="molecule type" value="Genomic_DNA"/>
</dbReference>
<accession>A0ABT6CEL4</accession>
<comment type="caution">
    <text evidence="2">The sequence shown here is derived from an EMBL/GenBank/DDBJ whole genome shotgun (WGS) entry which is preliminary data.</text>
</comment>
<dbReference type="Pfam" id="PF01471">
    <property type="entry name" value="PG_binding_1"/>
    <property type="match status" value="1"/>
</dbReference>
<dbReference type="InterPro" id="IPR036366">
    <property type="entry name" value="PGBDSf"/>
</dbReference>
<dbReference type="InterPro" id="IPR036365">
    <property type="entry name" value="PGBD-like_sf"/>
</dbReference>
<dbReference type="SUPFAM" id="SSF47090">
    <property type="entry name" value="PGBD-like"/>
    <property type="match status" value="1"/>
</dbReference>
<dbReference type="Proteomes" id="UP001222770">
    <property type="component" value="Unassembled WGS sequence"/>
</dbReference>
<dbReference type="InterPro" id="IPR002477">
    <property type="entry name" value="Peptidoglycan-bd-like"/>
</dbReference>
<feature type="domain" description="Peptidoglycan binding-like" evidence="1">
    <location>
        <begin position="26"/>
        <end position="78"/>
    </location>
</feature>
<dbReference type="Gene3D" id="1.10.101.10">
    <property type="entry name" value="PGBD-like superfamily/PGBD"/>
    <property type="match status" value="1"/>
</dbReference>
<dbReference type="InterPro" id="IPR013423">
    <property type="entry name" value="CHP02594"/>
</dbReference>